<evidence type="ECO:0000313" key="3">
    <source>
        <dbReference type="EMBL" id="WXB95213.1"/>
    </source>
</evidence>
<dbReference type="RefSeq" id="WP_338776603.1">
    <property type="nucleotide sequence ID" value="NZ_CP147407.1"/>
</dbReference>
<dbReference type="InterPro" id="IPR001509">
    <property type="entry name" value="Epimerase_deHydtase"/>
</dbReference>
<dbReference type="Gene3D" id="3.40.50.720">
    <property type="entry name" value="NAD(P)-binding Rossmann-like Domain"/>
    <property type="match status" value="1"/>
</dbReference>
<evidence type="ECO:0000259" key="2">
    <source>
        <dbReference type="Pfam" id="PF01370"/>
    </source>
</evidence>
<sequence>MSKTILITGANGFTGMHACQYFSEKGYNVIGTARRPAEIGKKVNLILCDLVEEASVQSLIKQTQPDYLLHLAGVSHVGKSWEDPVGTLKTNVLSTLHLLDAIHKEKVDCKSVITGSALQTDPGSLKSVPHPYSFSKTIQTLCTIAWGTLYQMDVVIAKPSNLIGPGNSSGVCSAFAQKIVHMQHNGADHVLNIDTPLAERDFLDVRDAIGGYEVLFEKGESGETYDVCSGRTRTIKEVAETYRKISSFPFKIKTKKDVPSDPAELGSPSRLKELGWRPQYMFEDTLADTLQFYSQS</sequence>
<dbReference type="Gene3D" id="3.90.25.10">
    <property type="entry name" value="UDP-galactose 4-epimerase, domain 1"/>
    <property type="match status" value="1"/>
</dbReference>
<proteinExistence type="inferred from homology"/>
<protein>
    <submittedName>
        <fullName evidence="3">NAD-dependent epimerase/dehydratase family protein</fullName>
    </submittedName>
</protein>
<dbReference type="Pfam" id="PF01370">
    <property type="entry name" value="Epimerase"/>
    <property type="match status" value="1"/>
</dbReference>
<accession>A0ABZ2NBV7</accession>
<organism evidence="3 4">
    <name type="scientific">Metabacillus sediminis</name>
    <dbReference type="NCBI Taxonomy" id="3117746"/>
    <lineage>
        <taxon>Bacteria</taxon>
        <taxon>Bacillati</taxon>
        <taxon>Bacillota</taxon>
        <taxon>Bacilli</taxon>
        <taxon>Bacillales</taxon>
        <taxon>Bacillaceae</taxon>
        <taxon>Metabacillus</taxon>
    </lineage>
</organism>
<gene>
    <name evidence="3" type="ORF">WCV65_11550</name>
</gene>
<evidence type="ECO:0000313" key="4">
    <source>
        <dbReference type="Proteomes" id="UP001377337"/>
    </source>
</evidence>
<evidence type="ECO:0000256" key="1">
    <source>
        <dbReference type="ARBA" id="ARBA00007637"/>
    </source>
</evidence>
<comment type="similarity">
    <text evidence="1">Belongs to the NAD(P)-dependent epimerase/dehydratase family.</text>
</comment>
<dbReference type="Proteomes" id="UP001377337">
    <property type="component" value="Chromosome"/>
</dbReference>
<keyword evidence="4" id="KW-1185">Reference proteome</keyword>
<dbReference type="EMBL" id="CP147407">
    <property type="protein sequence ID" value="WXB95213.1"/>
    <property type="molecule type" value="Genomic_DNA"/>
</dbReference>
<dbReference type="PANTHER" id="PTHR43000">
    <property type="entry name" value="DTDP-D-GLUCOSE 4,6-DEHYDRATASE-RELATED"/>
    <property type="match status" value="1"/>
</dbReference>
<feature type="domain" description="NAD-dependent epimerase/dehydratase" evidence="2">
    <location>
        <begin position="5"/>
        <end position="228"/>
    </location>
</feature>
<reference evidence="3 4" key="1">
    <citation type="submission" date="2024-02" db="EMBL/GenBank/DDBJ databases">
        <title>Seven novel Bacillus-like species.</title>
        <authorList>
            <person name="Liu G."/>
        </authorList>
    </citation>
    <scope>NUCLEOTIDE SEQUENCE [LARGE SCALE GENOMIC DNA]</scope>
    <source>
        <strain evidence="3 4">FJAT-52054</strain>
    </source>
</reference>
<dbReference type="InterPro" id="IPR036291">
    <property type="entry name" value="NAD(P)-bd_dom_sf"/>
</dbReference>
<name>A0ABZ2NBV7_9BACI</name>
<dbReference type="SUPFAM" id="SSF51735">
    <property type="entry name" value="NAD(P)-binding Rossmann-fold domains"/>
    <property type="match status" value="1"/>
</dbReference>